<organism evidence="14 15">
    <name type="scientific">Niveibacterium umoris</name>
    <dbReference type="NCBI Taxonomy" id="1193620"/>
    <lineage>
        <taxon>Bacteria</taxon>
        <taxon>Pseudomonadati</taxon>
        <taxon>Pseudomonadota</taxon>
        <taxon>Betaproteobacteria</taxon>
        <taxon>Rhodocyclales</taxon>
        <taxon>Rhodocyclaceae</taxon>
        <taxon>Niveibacterium</taxon>
    </lineage>
</organism>
<proteinExistence type="inferred from homology"/>
<dbReference type="InterPro" id="IPR000994">
    <property type="entry name" value="Pept_M24"/>
</dbReference>
<keyword evidence="6" id="KW-0479">Metal-binding</keyword>
<dbReference type="CDD" id="cd01087">
    <property type="entry name" value="Prolidase"/>
    <property type="match status" value="1"/>
</dbReference>
<evidence type="ECO:0000256" key="5">
    <source>
        <dbReference type="ARBA" id="ARBA00022670"/>
    </source>
</evidence>
<dbReference type="InterPro" id="IPR001131">
    <property type="entry name" value="Peptidase_M24B_aminopep-P_CS"/>
</dbReference>
<evidence type="ECO:0000259" key="13">
    <source>
        <dbReference type="SMART" id="SM01011"/>
    </source>
</evidence>
<dbReference type="PANTHER" id="PTHR43226:SF4">
    <property type="entry name" value="XAA-PRO AMINOPEPTIDASE 3"/>
    <property type="match status" value="1"/>
</dbReference>
<keyword evidence="14" id="KW-0031">Aminopeptidase</keyword>
<dbReference type="GO" id="GO:0005829">
    <property type="term" value="C:cytosol"/>
    <property type="evidence" value="ECO:0007669"/>
    <property type="project" value="TreeGrafter"/>
</dbReference>
<comment type="cofactor">
    <cofactor evidence="2">
        <name>Mn(2+)</name>
        <dbReference type="ChEBI" id="CHEBI:29035"/>
    </cofactor>
</comment>
<gene>
    <name evidence="14" type="ORF">GGR36_002209</name>
</gene>
<reference evidence="14 15" key="1">
    <citation type="submission" date="2020-08" db="EMBL/GenBank/DDBJ databases">
        <title>Genomic Encyclopedia of Type Strains, Phase IV (KMG-IV): sequencing the most valuable type-strain genomes for metagenomic binning, comparative biology and taxonomic classification.</title>
        <authorList>
            <person name="Goeker M."/>
        </authorList>
    </citation>
    <scope>NUCLEOTIDE SEQUENCE [LARGE SCALE GENOMIC DNA]</scope>
    <source>
        <strain evidence="14 15">DSM 106739</strain>
    </source>
</reference>
<dbReference type="InterPro" id="IPR001714">
    <property type="entry name" value="Pept_M24_MAP"/>
</dbReference>
<dbReference type="InterPro" id="IPR052433">
    <property type="entry name" value="X-Pro_dipept-like"/>
</dbReference>
<evidence type="ECO:0000256" key="4">
    <source>
        <dbReference type="ARBA" id="ARBA00012574"/>
    </source>
</evidence>
<evidence type="ECO:0000256" key="1">
    <source>
        <dbReference type="ARBA" id="ARBA00001424"/>
    </source>
</evidence>
<evidence type="ECO:0000256" key="3">
    <source>
        <dbReference type="ARBA" id="ARBA00008766"/>
    </source>
</evidence>
<comment type="catalytic activity">
    <reaction evidence="1">
        <text>Release of any N-terminal amino acid, including proline, that is linked to proline, even from a dipeptide or tripeptide.</text>
        <dbReference type="EC" id="3.4.11.9"/>
    </reaction>
</comment>
<evidence type="ECO:0000256" key="10">
    <source>
        <dbReference type="ARBA" id="ARBA00069363"/>
    </source>
</evidence>
<dbReference type="RefSeq" id="WP_183634668.1">
    <property type="nucleotide sequence ID" value="NZ_BAABLE010000011.1"/>
</dbReference>
<dbReference type="Pfam" id="PF00557">
    <property type="entry name" value="Peptidase_M24"/>
    <property type="match status" value="1"/>
</dbReference>
<evidence type="ECO:0000256" key="2">
    <source>
        <dbReference type="ARBA" id="ARBA00001936"/>
    </source>
</evidence>
<dbReference type="Gene3D" id="3.90.230.10">
    <property type="entry name" value="Creatinase/methionine aminopeptidase superfamily"/>
    <property type="match status" value="1"/>
</dbReference>
<dbReference type="GO" id="GO:0070006">
    <property type="term" value="F:metalloaminopeptidase activity"/>
    <property type="evidence" value="ECO:0007669"/>
    <property type="project" value="InterPro"/>
</dbReference>
<protein>
    <recommendedName>
        <fullName evidence="10">Xaa-Pro aminopeptidase</fullName>
        <ecNumber evidence="4">3.4.11.9</ecNumber>
    </recommendedName>
    <alternativeName>
        <fullName evidence="11">Aminopeptidase P II</fullName>
    </alternativeName>
    <alternativeName>
        <fullName evidence="12">X-Pro aminopeptidase</fullName>
    </alternativeName>
</protein>
<comment type="caution">
    <text evidence="14">The sequence shown here is derived from an EMBL/GenBank/DDBJ whole genome shotgun (WGS) entry which is preliminary data.</text>
</comment>
<evidence type="ECO:0000256" key="9">
    <source>
        <dbReference type="ARBA" id="ARBA00023211"/>
    </source>
</evidence>
<accession>A0A840BH73</accession>
<dbReference type="PRINTS" id="PR00599">
    <property type="entry name" value="MAPEPTIDASE"/>
</dbReference>
<dbReference type="Proteomes" id="UP000561045">
    <property type="component" value="Unassembled WGS sequence"/>
</dbReference>
<evidence type="ECO:0000313" key="14">
    <source>
        <dbReference type="EMBL" id="MBB4012901.1"/>
    </source>
</evidence>
<feature type="domain" description="Aminopeptidase P N-terminal" evidence="13">
    <location>
        <begin position="3"/>
        <end position="139"/>
    </location>
</feature>
<dbReference type="InterPro" id="IPR036005">
    <property type="entry name" value="Creatinase/aminopeptidase-like"/>
</dbReference>
<dbReference type="EC" id="3.4.11.9" evidence="4"/>
<keyword evidence="15" id="KW-1185">Reference proteome</keyword>
<keyword evidence="8" id="KW-0482">Metalloprotease</keyword>
<dbReference type="GO" id="GO:0006508">
    <property type="term" value="P:proteolysis"/>
    <property type="evidence" value="ECO:0007669"/>
    <property type="project" value="UniProtKB-KW"/>
</dbReference>
<dbReference type="PROSITE" id="PS00491">
    <property type="entry name" value="PROLINE_PEPTIDASE"/>
    <property type="match status" value="1"/>
</dbReference>
<dbReference type="GO" id="GO:0030145">
    <property type="term" value="F:manganese ion binding"/>
    <property type="evidence" value="ECO:0007669"/>
    <property type="project" value="InterPro"/>
</dbReference>
<dbReference type="FunFam" id="3.90.230.10:FF:000002">
    <property type="entry name" value="Xaa-Pro aminopeptidase 3"/>
    <property type="match status" value="1"/>
</dbReference>
<keyword evidence="9" id="KW-0464">Manganese</keyword>
<evidence type="ECO:0000256" key="12">
    <source>
        <dbReference type="ARBA" id="ARBA00081411"/>
    </source>
</evidence>
<dbReference type="EMBL" id="JACIET010000001">
    <property type="protein sequence ID" value="MBB4012901.1"/>
    <property type="molecule type" value="Genomic_DNA"/>
</dbReference>
<dbReference type="SUPFAM" id="SSF55920">
    <property type="entry name" value="Creatinase/aminopeptidase"/>
    <property type="match status" value="1"/>
</dbReference>
<evidence type="ECO:0000256" key="7">
    <source>
        <dbReference type="ARBA" id="ARBA00022801"/>
    </source>
</evidence>
<comment type="similarity">
    <text evidence="3">Belongs to the peptidase M24B family.</text>
</comment>
<sequence length="440" mass="48298">MSFDPSPFAARRLRLADQMRAAGGGVAYIPTAREALRNGDSEYAYRFGSNFYYLTGFVEPEASLLVIADATHTRCVLFCREKNFEREIWDGFRYGPAAAAGTFGLDEAWPITELETRLPDYLADQAAVFHTIGADNAEDSRIVRALDALRARARTGVTPPASVRDLRLLIDEMRLHKDPDELAAMRRAAAISSDAHARAMRFARPSRFEYQVAAELMHEFLSRGAQAPAYTPIVASGANACVLHYVGNRAQLADGDLLLIDAGCEVDGYAADITRTFPVNGRFTGPQRDIYELVLAAELAAIDKVRAGQPYNAYHDAAVAVLTQGLLDLGLLAGDRDGLIESKAYNRFYMHSTGHWLGLDVHDAGRYKIDGGWRPLAENQVLTVEPGLYIRPADDVPAHFWNIGVRIEDDVRITDGAPEVLSAGAPKTVADIEALMRDRA</sequence>
<name>A0A840BH73_9RHOO</name>
<evidence type="ECO:0000256" key="11">
    <source>
        <dbReference type="ARBA" id="ARBA00075356"/>
    </source>
</evidence>
<evidence type="ECO:0000256" key="6">
    <source>
        <dbReference type="ARBA" id="ARBA00022723"/>
    </source>
</evidence>
<dbReference type="PANTHER" id="PTHR43226">
    <property type="entry name" value="XAA-PRO AMINOPEPTIDASE 3"/>
    <property type="match status" value="1"/>
</dbReference>
<evidence type="ECO:0000256" key="8">
    <source>
        <dbReference type="ARBA" id="ARBA00023049"/>
    </source>
</evidence>
<dbReference type="InterPro" id="IPR007865">
    <property type="entry name" value="Aminopep_P_N"/>
</dbReference>
<dbReference type="SMART" id="SM01011">
    <property type="entry name" value="AMP_N"/>
    <property type="match status" value="1"/>
</dbReference>
<dbReference type="Pfam" id="PF05195">
    <property type="entry name" value="AMP_N"/>
    <property type="match status" value="1"/>
</dbReference>
<evidence type="ECO:0000313" key="15">
    <source>
        <dbReference type="Proteomes" id="UP000561045"/>
    </source>
</evidence>
<dbReference type="Gene3D" id="3.40.350.10">
    <property type="entry name" value="Creatinase/prolidase N-terminal domain"/>
    <property type="match status" value="1"/>
</dbReference>
<dbReference type="SUPFAM" id="SSF53092">
    <property type="entry name" value="Creatinase/prolidase N-terminal domain"/>
    <property type="match status" value="1"/>
</dbReference>
<dbReference type="AlphaFoldDB" id="A0A840BH73"/>
<keyword evidence="7 14" id="KW-0378">Hydrolase</keyword>
<dbReference type="InterPro" id="IPR029149">
    <property type="entry name" value="Creatin/AminoP/Spt16_N"/>
</dbReference>
<keyword evidence="5" id="KW-0645">Protease</keyword>